<dbReference type="NCBIfam" id="TIGR01451">
    <property type="entry name" value="B_ant_repeat"/>
    <property type="match status" value="1"/>
</dbReference>
<dbReference type="Gene3D" id="2.60.40.740">
    <property type="match status" value="1"/>
</dbReference>
<feature type="chain" id="PRO_5046795561" description="DUF11 domain-containing protein" evidence="1">
    <location>
        <begin position="21"/>
        <end position="155"/>
    </location>
</feature>
<protein>
    <recommendedName>
        <fullName evidence="2">DUF11 domain-containing protein</fullName>
    </recommendedName>
</protein>
<dbReference type="Pfam" id="PF01345">
    <property type="entry name" value="DUF11"/>
    <property type="match status" value="1"/>
</dbReference>
<name>A0ABW8NJ37_9GAMM</name>
<organism evidence="3 4">
    <name type="scientific">Oceanobacter antarcticus</name>
    <dbReference type="NCBI Taxonomy" id="3133425"/>
    <lineage>
        <taxon>Bacteria</taxon>
        <taxon>Pseudomonadati</taxon>
        <taxon>Pseudomonadota</taxon>
        <taxon>Gammaproteobacteria</taxon>
        <taxon>Oceanospirillales</taxon>
        <taxon>Oceanospirillaceae</taxon>
        <taxon>Oceanobacter</taxon>
    </lineage>
</organism>
<comment type="caution">
    <text evidence="3">The sequence shown here is derived from an EMBL/GenBank/DDBJ whole genome shotgun (WGS) entry which is preliminary data.</text>
</comment>
<sequence>MKIIRAFVIGLILTPLAAMADVTLVNQAFKIVLKQQQDGSVTEEWQSLDKIVPGDIVGYRIEYANTGTEAATSVAINNPIPEKTTYIANSATGLNSKVTYSADNGQAFARAAELFVVKDGKQQLARPEEITHIRWNLDAIAPASKGTVEFKVRVN</sequence>
<evidence type="ECO:0000313" key="3">
    <source>
        <dbReference type="EMBL" id="MFK4752982.1"/>
    </source>
</evidence>
<keyword evidence="4" id="KW-1185">Reference proteome</keyword>
<dbReference type="Proteomes" id="UP001620597">
    <property type="component" value="Unassembled WGS sequence"/>
</dbReference>
<feature type="domain" description="DUF11" evidence="2">
    <location>
        <begin position="49"/>
        <end position="106"/>
    </location>
</feature>
<dbReference type="InterPro" id="IPR001434">
    <property type="entry name" value="OmcB-like_DUF11"/>
</dbReference>
<evidence type="ECO:0000259" key="2">
    <source>
        <dbReference type="Pfam" id="PF01345"/>
    </source>
</evidence>
<feature type="signal peptide" evidence="1">
    <location>
        <begin position="1"/>
        <end position="20"/>
    </location>
</feature>
<reference evidence="3 4" key="1">
    <citation type="submission" date="2024-03" db="EMBL/GenBank/DDBJ databases">
        <title>High-quality draft genome sequence of Oceanobacter sp. wDCs-4.</title>
        <authorList>
            <person name="Dong C."/>
        </authorList>
    </citation>
    <scope>NUCLEOTIDE SEQUENCE [LARGE SCALE GENOMIC DNA]</scope>
    <source>
        <strain evidence="4">wDCs-4</strain>
    </source>
</reference>
<proteinExistence type="predicted"/>
<keyword evidence="1" id="KW-0732">Signal</keyword>
<dbReference type="RefSeq" id="WP_369855472.1">
    <property type="nucleotide sequence ID" value="NZ_JBBKTX010000012.1"/>
</dbReference>
<dbReference type="InterPro" id="IPR047589">
    <property type="entry name" value="DUF11_rpt"/>
</dbReference>
<evidence type="ECO:0000313" key="4">
    <source>
        <dbReference type="Proteomes" id="UP001620597"/>
    </source>
</evidence>
<dbReference type="EMBL" id="JBBKTX010000012">
    <property type="protein sequence ID" value="MFK4752982.1"/>
    <property type="molecule type" value="Genomic_DNA"/>
</dbReference>
<gene>
    <name evidence="3" type="ORF">WG929_11225</name>
</gene>
<evidence type="ECO:0000256" key="1">
    <source>
        <dbReference type="SAM" id="SignalP"/>
    </source>
</evidence>
<accession>A0ABW8NJ37</accession>